<dbReference type="PANTHER" id="PTHR43214:SF24">
    <property type="entry name" value="TRANSCRIPTIONAL REGULATORY PROTEIN NARL-RELATED"/>
    <property type="match status" value="1"/>
</dbReference>
<dbReference type="InterPro" id="IPR011006">
    <property type="entry name" value="CheY-like_superfamily"/>
</dbReference>
<evidence type="ECO:0000259" key="7">
    <source>
        <dbReference type="PROSITE" id="PS50043"/>
    </source>
</evidence>
<dbReference type="SMART" id="SM00448">
    <property type="entry name" value="REC"/>
    <property type="match status" value="1"/>
</dbReference>
<evidence type="ECO:0000256" key="2">
    <source>
        <dbReference type="ARBA" id="ARBA00023015"/>
    </source>
</evidence>
<dbReference type="InterPro" id="IPR058245">
    <property type="entry name" value="NreC/VraR/RcsB-like_REC"/>
</dbReference>
<dbReference type="Pfam" id="PF00072">
    <property type="entry name" value="Response_reg"/>
    <property type="match status" value="1"/>
</dbReference>
<dbReference type="GO" id="GO:0000160">
    <property type="term" value="P:phosphorelay signal transduction system"/>
    <property type="evidence" value="ECO:0007669"/>
    <property type="project" value="InterPro"/>
</dbReference>
<evidence type="ECO:0000256" key="5">
    <source>
        <dbReference type="PROSITE-ProRule" id="PRU00169"/>
    </source>
</evidence>
<keyword evidence="3" id="KW-0238">DNA-binding</keyword>
<dbReference type="InterPro" id="IPR000792">
    <property type="entry name" value="Tscrpt_reg_LuxR_C"/>
</dbReference>
<feature type="region of interest" description="Disordered" evidence="6">
    <location>
        <begin position="1"/>
        <end position="20"/>
    </location>
</feature>
<feature type="domain" description="Response regulatory" evidence="8">
    <location>
        <begin position="22"/>
        <end position="137"/>
    </location>
</feature>
<name>A0A562VCG0_9ACTN</name>
<dbReference type="EMBL" id="VLLL01000005">
    <property type="protein sequence ID" value="TWJ15564.1"/>
    <property type="molecule type" value="Genomic_DNA"/>
</dbReference>
<keyword evidence="2" id="KW-0805">Transcription regulation</keyword>
<protein>
    <submittedName>
        <fullName evidence="9">LuxR family two component transcriptional regulator</fullName>
    </submittedName>
</protein>
<dbReference type="SMART" id="SM00421">
    <property type="entry name" value="HTH_LUXR"/>
    <property type="match status" value="1"/>
</dbReference>
<dbReference type="AlphaFoldDB" id="A0A562VCG0"/>
<dbReference type="GO" id="GO:0006355">
    <property type="term" value="P:regulation of DNA-templated transcription"/>
    <property type="evidence" value="ECO:0007669"/>
    <property type="project" value="InterPro"/>
</dbReference>
<keyword evidence="4" id="KW-0804">Transcription</keyword>
<dbReference type="Pfam" id="PF00196">
    <property type="entry name" value="GerE"/>
    <property type="match status" value="1"/>
</dbReference>
<reference evidence="9 10" key="1">
    <citation type="journal article" date="2013" name="Stand. Genomic Sci.">
        <title>Genomic Encyclopedia of Type Strains, Phase I: The one thousand microbial genomes (KMG-I) project.</title>
        <authorList>
            <person name="Kyrpides N.C."/>
            <person name="Woyke T."/>
            <person name="Eisen J.A."/>
            <person name="Garrity G."/>
            <person name="Lilburn T.G."/>
            <person name="Beck B.J."/>
            <person name="Whitman W.B."/>
            <person name="Hugenholtz P."/>
            <person name="Klenk H.P."/>
        </authorList>
    </citation>
    <scope>NUCLEOTIDE SEQUENCE [LARGE SCALE GENOMIC DNA]</scope>
    <source>
        <strain evidence="9 10">DSM 45044</strain>
    </source>
</reference>
<dbReference type="PRINTS" id="PR00038">
    <property type="entry name" value="HTHLUXR"/>
</dbReference>
<dbReference type="CDD" id="cd06170">
    <property type="entry name" value="LuxR_C_like"/>
    <property type="match status" value="1"/>
</dbReference>
<dbReference type="PROSITE" id="PS50110">
    <property type="entry name" value="RESPONSE_REGULATORY"/>
    <property type="match status" value="1"/>
</dbReference>
<evidence type="ECO:0000313" key="9">
    <source>
        <dbReference type="EMBL" id="TWJ15564.1"/>
    </source>
</evidence>
<keyword evidence="1 5" id="KW-0597">Phosphoprotein</keyword>
<gene>
    <name evidence="9" type="ORF">LX16_1275</name>
</gene>
<keyword evidence="10" id="KW-1185">Reference proteome</keyword>
<dbReference type="InterPro" id="IPR039420">
    <property type="entry name" value="WalR-like"/>
</dbReference>
<sequence length="240" mass="25445">MTGSRDAGPPPADDPVGGTPMRVVVADDQALVRTGFRMILAADGIEVVGEASDGVEAVASVRRSRPDVVLMDIRMPEMDGLEAARRILADGGPTRVVMLTTFDLDHYVYAALSAGASGFLLKDVSPEHLIAAVRMIRAGDALLAPSITRRLVERFVGRAADGAPLHRDLAALTPREREVLRLLATGLSNAELAAHLHLSEATVKTHVARILAKLGLRDRVQAVIAAYETGLVAPAARRDG</sequence>
<dbReference type="PANTHER" id="PTHR43214">
    <property type="entry name" value="TWO-COMPONENT RESPONSE REGULATOR"/>
    <property type="match status" value="1"/>
</dbReference>
<proteinExistence type="predicted"/>
<feature type="domain" description="HTH luxR-type" evidence="7">
    <location>
        <begin position="165"/>
        <end position="230"/>
    </location>
</feature>
<evidence type="ECO:0000256" key="4">
    <source>
        <dbReference type="ARBA" id="ARBA00023163"/>
    </source>
</evidence>
<feature type="modified residue" description="4-aspartylphosphate" evidence="5">
    <location>
        <position position="72"/>
    </location>
</feature>
<dbReference type="GO" id="GO:0003677">
    <property type="term" value="F:DNA binding"/>
    <property type="evidence" value="ECO:0007669"/>
    <property type="project" value="UniProtKB-KW"/>
</dbReference>
<dbReference type="PROSITE" id="PS50043">
    <property type="entry name" value="HTH_LUXR_2"/>
    <property type="match status" value="1"/>
</dbReference>
<dbReference type="Gene3D" id="3.40.50.2300">
    <property type="match status" value="1"/>
</dbReference>
<evidence type="ECO:0000313" key="10">
    <source>
        <dbReference type="Proteomes" id="UP000321617"/>
    </source>
</evidence>
<evidence type="ECO:0000256" key="3">
    <source>
        <dbReference type="ARBA" id="ARBA00023125"/>
    </source>
</evidence>
<evidence type="ECO:0000256" key="6">
    <source>
        <dbReference type="SAM" id="MobiDB-lite"/>
    </source>
</evidence>
<dbReference type="SUPFAM" id="SSF52172">
    <property type="entry name" value="CheY-like"/>
    <property type="match status" value="1"/>
</dbReference>
<comment type="caution">
    <text evidence="9">The sequence shown here is derived from an EMBL/GenBank/DDBJ whole genome shotgun (WGS) entry which is preliminary data.</text>
</comment>
<dbReference type="CDD" id="cd17535">
    <property type="entry name" value="REC_NarL-like"/>
    <property type="match status" value="1"/>
</dbReference>
<evidence type="ECO:0000259" key="8">
    <source>
        <dbReference type="PROSITE" id="PS50110"/>
    </source>
</evidence>
<dbReference type="Proteomes" id="UP000321617">
    <property type="component" value="Unassembled WGS sequence"/>
</dbReference>
<accession>A0A562VCG0</accession>
<dbReference type="InterPro" id="IPR001789">
    <property type="entry name" value="Sig_transdc_resp-reg_receiver"/>
</dbReference>
<organism evidence="9 10">
    <name type="scientific">Stackebrandtia albiflava</name>
    <dbReference type="NCBI Taxonomy" id="406432"/>
    <lineage>
        <taxon>Bacteria</taxon>
        <taxon>Bacillati</taxon>
        <taxon>Actinomycetota</taxon>
        <taxon>Actinomycetes</taxon>
        <taxon>Glycomycetales</taxon>
        <taxon>Glycomycetaceae</taxon>
        <taxon>Stackebrandtia</taxon>
    </lineage>
</organism>
<evidence type="ECO:0000256" key="1">
    <source>
        <dbReference type="ARBA" id="ARBA00022553"/>
    </source>
</evidence>